<name>A0ABP8N359_9BACT</name>
<proteinExistence type="predicted"/>
<accession>A0ABP8N359</accession>
<evidence type="ECO:0000256" key="1">
    <source>
        <dbReference type="SAM" id="SignalP"/>
    </source>
</evidence>
<comment type="caution">
    <text evidence="2">The sequence shown here is derived from an EMBL/GenBank/DDBJ whole genome shotgun (WGS) entry which is preliminary data.</text>
</comment>
<organism evidence="2 3">
    <name type="scientific">Rurimicrobium arvi</name>
    <dbReference type="NCBI Taxonomy" id="2049916"/>
    <lineage>
        <taxon>Bacteria</taxon>
        <taxon>Pseudomonadati</taxon>
        <taxon>Bacteroidota</taxon>
        <taxon>Chitinophagia</taxon>
        <taxon>Chitinophagales</taxon>
        <taxon>Chitinophagaceae</taxon>
        <taxon>Rurimicrobium</taxon>
    </lineage>
</organism>
<dbReference type="PROSITE" id="PS51257">
    <property type="entry name" value="PROKAR_LIPOPROTEIN"/>
    <property type="match status" value="1"/>
</dbReference>
<sequence length="167" mass="17760">MKKLIYALCLLATTAMVSCSKGDYSSGDGQTGRNPFSKVPYQNPVGTFTAKLNGAGFSAAYSNAYHSGNGGEVLIVGFKTTSYSGDKKDGIIISIPYIDNAIFDLSDASRKTTVKYSSNIDGSSPLIFNDGNVVIYSSSDGRIKGGFTVYNSAMNITEGTFDVPFLY</sequence>
<evidence type="ECO:0000313" key="2">
    <source>
        <dbReference type="EMBL" id="GAA4459203.1"/>
    </source>
</evidence>
<feature type="signal peptide" evidence="1">
    <location>
        <begin position="1"/>
        <end position="17"/>
    </location>
</feature>
<keyword evidence="3" id="KW-1185">Reference proteome</keyword>
<evidence type="ECO:0000313" key="3">
    <source>
        <dbReference type="Proteomes" id="UP001501410"/>
    </source>
</evidence>
<dbReference type="RefSeq" id="WP_344828728.1">
    <property type="nucleotide sequence ID" value="NZ_BAABEZ010000024.1"/>
</dbReference>
<dbReference type="Proteomes" id="UP001501410">
    <property type="component" value="Unassembled WGS sequence"/>
</dbReference>
<dbReference type="EMBL" id="BAABEZ010000024">
    <property type="protein sequence ID" value="GAA4459203.1"/>
    <property type="molecule type" value="Genomic_DNA"/>
</dbReference>
<gene>
    <name evidence="2" type="ORF">GCM10023092_28710</name>
</gene>
<reference evidence="3" key="1">
    <citation type="journal article" date="2019" name="Int. J. Syst. Evol. Microbiol.">
        <title>The Global Catalogue of Microorganisms (GCM) 10K type strain sequencing project: providing services to taxonomists for standard genome sequencing and annotation.</title>
        <authorList>
            <consortium name="The Broad Institute Genomics Platform"/>
            <consortium name="The Broad Institute Genome Sequencing Center for Infectious Disease"/>
            <person name="Wu L."/>
            <person name="Ma J."/>
        </authorList>
    </citation>
    <scope>NUCLEOTIDE SEQUENCE [LARGE SCALE GENOMIC DNA]</scope>
    <source>
        <strain evidence="3">JCM 31921</strain>
    </source>
</reference>
<keyword evidence="1" id="KW-0732">Signal</keyword>
<feature type="chain" id="PRO_5045668710" evidence="1">
    <location>
        <begin position="18"/>
        <end position="167"/>
    </location>
</feature>
<protein>
    <submittedName>
        <fullName evidence="2">Uncharacterized protein</fullName>
    </submittedName>
</protein>